<feature type="non-terminal residue" evidence="2">
    <location>
        <position position="155"/>
    </location>
</feature>
<feature type="compositionally biased region" description="Basic and acidic residues" evidence="1">
    <location>
        <begin position="21"/>
        <end position="51"/>
    </location>
</feature>
<gene>
    <name evidence="2" type="ORF">OSB1V03_LOCUS23291</name>
</gene>
<dbReference type="Proteomes" id="UP000759131">
    <property type="component" value="Unassembled WGS sequence"/>
</dbReference>
<name>A0A7R9QNE9_9ACAR</name>
<feature type="non-terminal residue" evidence="2">
    <location>
        <position position="1"/>
    </location>
</feature>
<organism evidence="2">
    <name type="scientific">Medioppia subpectinata</name>
    <dbReference type="NCBI Taxonomy" id="1979941"/>
    <lineage>
        <taxon>Eukaryota</taxon>
        <taxon>Metazoa</taxon>
        <taxon>Ecdysozoa</taxon>
        <taxon>Arthropoda</taxon>
        <taxon>Chelicerata</taxon>
        <taxon>Arachnida</taxon>
        <taxon>Acari</taxon>
        <taxon>Acariformes</taxon>
        <taxon>Sarcoptiformes</taxon>
        <taxon>Oribatida</taxon>
        <taxon>Brachypylina</taxon>
        <taxon>Oppioidea</taxon>
        <taxon>Oppiidae</taxon>
        <taxon>Medioppia</taxon>
    </lineage>
</organism>
<dbReference type="AlphaFoldDB" id="A0A7R9QNE9"/>
<feature type="compositionally biased region" description="Polar residues" evidence="1">
    <location>
        <begin position="74"/>
        <end position="93"/>
    </location>
</feature>
<feature type="compositionally biased region" description="Pro residues" evidence="1">
    <location>
        <begin position="52"/>
        <end position="62"/>
    </location>
</feature>
<evidence type="ECO:0000256" key="1">
    <source>
        <dbReference type="SAM" id="MobiDB-lite"/>
    </source>
</evidence>
<reference evidence="2" key="1">
    <citation type="submission" date="2020-11" db="EMBL/GenBank/DDBJ databases">
        <authorList>
            <person name="Tran Van P."/>
        </authorList>
    </citation>
    <scope>NUCLEOTIDE SEQUENCE</scope>
</reference>
<feature type="compositionally biased region" description="Polar residues" evidence="1">
    <location>
        <begin position="139"/>
        <end position="155"/>
    </location>
</feature>
<dbReference type="EMBL" id="OC911479">
    <property type="protein sequence ID" value="CAD7651305.1"/>
    <property type="molecule type" value="Genomic_DNA"/>
</dbReference>
<evidence type="ECO:0000313" key="3">
    <source>
        <dbReference type="Proteomes" id="UP000759131"/>
    </source>
</evidence>
<evidence type="ECO:0000313" key="2">
    <source>
        <dbReference type="EMBL" id="CAD7651305.1"/>
    </source>
</evidence>
<sequence length="155" mass="17486">FNDRKKHSKDRQQVLETSLQDYDREPHRPELRHKLTADKRPESRHDIHRGPEPPAPPIPPITTPASKPLPITRSIETQTNGELTVTATTTEPQLPSKPVMKVAPKDLKTESKITVEVTKAHKKERSEVTSLTKLDETSGKMSRTTHVTTSQHIPT</sequence>
<proteinExistence type="predicted"/>
<dbReference type="OrthoDB" id="6537677at2759"/>
<accession>A0A7R9QNE9</accession>
<feature type="region of interest" description="Disordered" evidence="1">
    <location>
        <begin position="1"/>
        <end position="100"/>
    </location>
</feature>
<feature type="region of interest" description="Disordered" evidence="1">
    <location>
        <begin position="120"/>
        <end position="155"/>
    </location>
</feature>
<keyword evidence="3" id="KW-1185">Reference proteome</keyword>
<dbReference type="EMBL" id="CAJPIZ010056904">
    <property type="protein sequence ID" value="CAG2123346.1"/>
    <property type="molecule type" value="Genomic_DNA"/>
</dbReference>
<protein>
    <submittedName>
        <fullName evidence="2">Uncharacterized protein</fullName>
    </submittedName>
</protein>